<sequence length="99" mass="10566">MEMADLQYSKFPVLFQVGFEAASGLLEGSARVDAVPLQGQPCRHISSIRLPESVTMGVAATPAGARGQQTPHPQSVSPPFSWESSCSRSGDRDCSWSQA</sequence>
<dbReference type="EMBL" id="CM055750">
    <property type="protein sequence ID" value="KAJ7993700.1"/>
    <property type="molecule type" value="Genomic_DNA"/>
</dbReference>
<gene>
    <name evidence="1" type="ORF">DPEC_G00257390</name>
</gene>
<proteinExistence type="predicted"/>
<keyword evidence="2" id="KW-1185">Reference proteome</keyword>
<dbReference type="Proteomes" id="UP001157502">
    <property type="component" value="Chromosome 23"/>
</dbReference>
<evidence type="ECO:0000313" key="1">
    <source>
        <dbReference type="EMBL" id="KAJ7993700.1"/>
    </source>
</evidence>
<comment type="caution">
    <text evidence="1">The sequence shown here is derived from an EMBL/GenBank/DDBJ whole genome shotgun (WGS) entry which is preliminary data.</text>
</comment>
<accession>A0ACC2FQQ4</accession>
<protein>
    <submittedName>
        <fullName evidence="1">Uncharacterized protein</fullName>
    </submittedName>
</protein>
<evidence type="ECO:0000313" key="2">
    <source>
        <dbReference type="Proteomes" id="UP001157502"/>
    </source>
</evidence>
<organism evidence="1 2">
    <name type="scientific">Dallia pectoralis</name>
    <name type="common">Alaska blackfish</name>
    <dbReference type="NCBI Taxonomy" id="75939"/>
    <lineage>
        <taxon>Eukaryota</taxon>
        <taxon>Metazoa</taxon>
        <taxon>Chordata</taxon>
        <taxon>Craniata</taxon>
        <taxon>Vertebrata</taxon>
        <taxon>Euteleostomi</taxon>
        <taxon>Actinopterygii</taxon>
        <taxon>Neopterygii</taxon>
        <taxon>Teleostei</taxon>
        <taxon>Protacanthopterygii</taxon>
        <taxon>Esociformes</taxon>
        <taxon>Umbridae</taxon>
        <taxon>Dallia</taxon>
    </lineage>
</organism>
<reference evidence="1" key="1">
    <citation type="submission" date="2021-05" db="EMBL/GenBank/DDBJ databases">
        <authorList>
            <person name="Pan Q."/>
            <person name="Jouanno E."/>
            <person name="Zahm M."/>
            <person name="Klopp C."/>
            <person name="Cabau C."/>
            <person name="Louis A."/>
            <person name="Berthelot C."/>
            <person name="Parey E."/>
            <person name="Roest Crollius H."/>
            <person name="Montfort J."/>
            <person name="Robinson-Rechavi M."/>
            <person name="Bouchez O."/>
            <person name="Lampietro C."/>
            <person name="Lopez Roques C."/>
            <person name="Donnadieu C."/>
            <person name="Postlethwait J."/>
            <person name="Bobe J."/>
            <person name="Dillon D."/>
            <person name="Chandos A."/>
            <person name="von Hippel F."/>
            <person name="Guiguen Y."/>
        </authorList>
    </citation>
    <scope>NUCLEOTIDE SEQUENCE</scope>
    <source>
        <strain evidence="1">YG-Jan2019</strain>
    </source>
</reference>
<name>A0ACC2FQQ4_DALPE</name>